<dbReference type="EMBL" id="GECU01034577">
    <property type="protein sequence ID" value="JAS73129.1"/>
    <property type="molecule type" value="Transcribed_RNA"/>
</dbReference>
<organism evidence="2">
    <name type="scientific">Homalodisca liturata</name>
    <dbReference type="NCBI Taxonomy" id="320908"/>
    <lineage>
        <taxon>Eukaryota</taxon>
        <taxon>Metazoa</taxon>
        <taxon>Ecdysozoa</taxon>
        <taxon>Arthropoda</taxon>
        <taxon>Hexapoda</taxon>
        <taxon>Insecta</taxon>
        <taxon>Pterygota</taxon>
        <taxon>Neoptera</taxon>
        <taxon>Paraneoptera</taxon>
        <taxon>Hemiptera</taxon>
        <taxon>Auchenorrhyncha</taxon>
        <taxon>Membracoidea</taxon>
        <taxon>Cicadellidae</taxon>
        <taxon>Cicadellinae</taxon>
        <taxon>Proconiini</taxon>
        <taxon>Homalodisca</taxon>
    </lineage>
</organism>
<feature type="region of interest" description="Disordered" evidence="1">
    <location>
        <begin position="234"/>
        <end position="257"/>
    </location>
</feature>
<evidence type="ECO:0000256" key="1">
    <source>
        <dbReference type="SAM" id="MobiDB-lite"/>
    </source>
</evidence>
<reference evidence="2" key="1">
    <citation type="submission" date="2015-11" db="EMBL/GenBank/DDBJ databases">
        <title>De novo transcriptome assembly of four potential Pierce s Disease insect vectors from Arizona vineyards.</title>
        <authorList>
            <person name="Tassone E.E."/>
        </authorList>
    </citation>
    <scope>NUCLEOTIDE SEQUENCE</scope>
</reference>
<feature type="region of interest" description="Disordered" evidence="1">
    <location>
        <begin position="46"/>
        <end position="89"/>
    </location>
</feature>
<dbReference type="AlphaFoldDB" id="A0A1B6HEW1"/>
<evidence type="ECO:0000313" key="2">
    <source>
        <dbReference type="EMBL" id="JAS73129.1"/>
    </source>
</evidence>
<sequence length="303" mass="34766">MRVLLFLITRSLNVHFHLVERDLLQRGCVIDIVPVEYGLIEDRCKESTQTRPKPVNPVAPPLPIPQSRPQTSDRVHTRSSVWSHSNREGEDGAAKLERCRVGFVGVARIFTGTHYHHEETGGEELHSDRLHVRESCVRNCAAQTHACRHGRAEHVLRRQEHKQTESQDSAHNLREDVDYRQSRRYLAQYHEGYRHCRVQVRCAYVSKYLNDGSNNDGEDDGALKGMERDVFHEGDTAHTSKKEQHSSANSFSEENLHQLPVNGITSSRLHVHGRLSPSRHVFSRSLLTLLISYHYYDGHPRAL</sequence>
<feature type="compositionally biased region" description="Pro residues" evidence="1">
    <location>
        <begin position="54"/>
        <end position="66"/>
    </location>
</feature>
<protein>
    <submittedName>
        <fullName evidence="2">Uncharacterized protein</fullName>
    </submittedName>
</protein>
<feature type="compositionally biased region" description="Basic and acidic residues" evidence="1">
    <location>
        <begin position="234"/>
        <end position="245"/>
    </location>
</feature>
<gene>
    <name evidence="2" type="ORF">g.44439</name>
</gene>
<proteinExistence type="predicted"/>
<name>A0A1B6HEW1_9HEMI</name>
<accession>A0A1B6HEW1</accession>